<evidence type="ECO:0000256" key="1">
    <source>
        <dbReference type="SAM" id="SignalP"/>
    </source>
</evidence>
<sequence length="222" mass="24719" precursor="true">MRSKQQWLLAVFCLTFLSTSPVAAQQLKEMGVLATGVLSRTRIGGGDFQSGDMIYVTAFHPANSGKIYVSAHMEYLDKNKKWSPVPTKGDTELGQEYTSGNFPGLRDYVKFEGSNSNHTRHICLFMPYKAADLPVNKKYTRRYSLRVWDDNNEPVERTILTPELIATTRDENGNFVMTTVTAKACSSMPAPKNVDPVPESKNSGLLRFFDTKSGSFVCPASE</sequence>
<accession>A0A517VTY4</accession>
<dbReference type="Proteomes" id="UP000318704">
    <property type="component" value="Chromosome"/>
</dbReference>
<dbReference type="EMBL" id="CP037920">
    <property type="protein sequence ID" value="QDT96439.1"/>
    <property type="molecule type" value="Genomic_DNA"/>
</dbReference>
<organism evidence="2 3">
    <name type="scientific">Gimesia aquarii</name>
    <dbReference type="NCBI Taxonomy" id="2527964"/>
    <lineage>
        <taxon>Bacteria</taxon>
        <taxon>Pseudomonadati</taxon>
        <taxon>Planctomycetota</taxon>
        <taxon>Planctomycetia</taxon>
        <taxon>Planctomycetales</taxon>
        <taxon>Planctomycetaceae</taxon>
        <taxon>Gimesia</taxon>
    </lineage>
</organism>
<dbReference type="RefSeq" id="WP_144984553.1">
    <property type="nucleotide sequence ID" value="NZ_CP037920.1"/>
</dbReference>
<dbReference type="KEGG" id="gaw:V144x_18960"/>
<keyword evidence="1" id="KW-0732">Signal</keyword>
<protein>
    <submittedName>
        <fullName evidence="2">Uncharacterized protein</fullName>
    </submittedName>
</protein>
<proteinExistence type="predicted"/>
<dbReference type="AlphaFoldDB" id="A0A517VTY4"/>
<evidence type="ECO:0000313" key="2">
    <source>
        <dbReference type="EMBL" id="QDT96439.1"/>
    </source>
</evidence>
<name>A0A517VTY4_9PLAN</name>
<reference evidence="2 3" key="1">
    <citation type="submission" date="2019-03" db="EMBL/GenBank/DDBJ databases">
        <title>Deep-cultivation of Planctomycetes and their phenomic and genomic characterization uncovers novel biology.</title>
        <authorList>
            <person name="Wiegand S."/>
            <person name="Jogler M."/>
            <person name="Boedeker C."/>
            <person name="Pinto D."/>
            <person name="Vollmers J."/>
            <person name="Rivas-Marin E."/>
            <person name="Kohn T."/>
            <person name="Peeters S.H."/>
            <person name="Heuer A."/>
            <person name="Rast P."/>
            <person name="Oberbeckmann S."/>
            <person name="Bunk B."/>
            <person name="Jeske O."/>
            <person name="Meyerdierks A."/>
            <person name="Storesund J.E."/>
            <person name="Kallscheuer N."/>
            <person name="Luecker S."/>
            <person name="Lage O.M."/>
            <person name="Pohl T."/>
            <person name="Merkel B.J."/>
            <person name="Hornburger P."/>
            <person name="Mueller R.-W."/>
            <person name="Bruemmer F."/>
            <person name="Labrenz M."/>
            <person name="Spormann A.M."/>
            <person name="Op den Camp H."/>
            <person name="Overmann J."/>
            <person name="Amann R."/>
            <person name="Jetten M.S.M."/>
            <person name="Mascher T."/>
            <person name="Medema M.H."/>
            <person name="Devos D.P."/>
            <person name="Kaster A.-K."/>
            <person name="Ovreas L."/>
            <person name="Rohde M."/>
            <person name="Galperin M.Y."/>
            <person name="Jogler C."/>
        </authorList>
    </citation>
    <scope>NUCLEOTIDE SEQUENCE [LARGE SCALE GENOMIC DNA]</scope>
    <source>
        <strain evidence="2 3">V144</strain>
    </source>
</reference>
<feature type="signal peptide" evidence="1">
    <location>
        <begin position="1"/>
        <end position="23"/>
    </location>
</feature>
<feature type="chain" id="PRO_5022234963" evidence="1">
    <location>
        <begin position="24"/>
        <end position="222"/>
    </location>
</feature>
<evidence type="ECO:0000313" key="3">
    <source>
        <dbReference type="Proteomes" id="UP000318704"/>
    </source>
</evidence>
<gene>
    <name evidence="2" type="ORF">V144x_18960</name>
</gene>